<dbReference type="RefSeq" id="WP_253523789.1">
    <property type="nucleotide sequence ID" value="NZ_JAMZEL010000001.1"/>
</dbReference>
<reference evidence="3 4" key="1">
    <citation type="submission" date="2022-06" db="EMBL/GenBank/DDBJ databases">
        <title>Runella sp. S5 genome sequencing.</title>
        <authorList>
            <person name="Park S."/>
        </authorList>
    </citation>
    <scope>NUCLEOTIDE SEQUENCE [LARGE SCALE GENOMIC DNA]</scope>
    <source>
        <strain evidence="3 4">S5</strain>
    </source>
</reference>
<evidence type="ECO:0000256" key="2">
    <source>
        <dbReference type="SAM" id="Phobius"/>
    </source>
</evidence>
<dbReference type="Proteomes" id="UP001204772">
    <property type="component" value="Unassembled WGS sequence"/>
</dbReference>
<evidence type="ECO:0000313" key="3">
    <source>
        <dbReference type="EMBL" id="MCP1380837.1"/>
    </source>
</evidence>
<gene>
    <name evidence="3" type="ORF">NCI00_00305</name>
</gene>
<comment type="caution">
    <text evidence="3">The sequence shown here is derived from an EMBL/GenBank/DDBJ whole genome shotgun (WGS) entry which is preliminary data.</text>
</comment>
<sequence>MNINAFIKRFPAKVSFWVLTLIVVGFIQLMTFAQNPDPYVGTFKAEQADILLNITQRNNRYEGVFTAEGKRYNCVANRVIAGVSGTYSDNGQDIEFSLGKLLGEYFITTQGVTIPMKRTSLTPSFSNAPSTKPATAAAQPAQPQATTPTAARASGKMYTSASGYSFNSPAGWNLQGQENGGYSFLRSGQQTVLSVSPHAYPTIQAILNDIYDQNDAASNTYLKVRKERYGSNGVLATYEGTMQGTPAVLTILSLLSPYGGGVTFTTIAPRAEHTTELPQTLKSMAASATFSKPQTSPAAEQWRNRLNGKQLLYLYTGNGYSEKQTFDLCSNGTFISGGDTSASSSGGFSGDFSAVTQGGGSGTWRVGAEGNQVILVFNYRNGNTARFTVATAPNGTSVLLNNKKYFVQASPSCR</sequence>
<keyword evidence="2" id="KW-0812">Transmembrane</keyword>
<proteinExistence type="predicted"/>
<feature type="region of interest" description="Disordered" evidence="1">
    <location>
        <begin position="123"/>
        <end position="153"/>
    </location>
</feature>
<accession>A0ABT1FK07</accession>
<dbReference type="EMBL" id="JAMZEL010000001">
    <property type="protein sequence ID" value="MCP1380837.1"/>
    <property type="molecule type" value="Genomic_DNA"/>
</dbReference>
<organism evidence="3 4">
    <name type="scientific">Runella salmonicolor</name>
    <dbReference type="NCBI Taxonomy" id="2950278"/>
    <lineage>
        <taxon>Bacteria</taxon>
        <taxon>Pseudomonadati</taxon>
        <taxon>Bacteroidota</taxon>
        <taxon>Cytophagia</taxon>
        <taxon>Cytophagales</taxon>
        <taxon>Spirosomataceae</taxon>
        <taxon>Runella</taxon>
    </lineage>
</organism>
<keyword evidence="4" id="KW-1185">Reference proteome</keyword>
<feature type="transmembrane region" description="Helical" evidence="2">
    <location>
        <begin position="12"/>
        <end position="33"/>
    </location>
</feature>
<protein>
    <submittedName>
        <fullName evidence="3">Uncharacterized protein</fullName>
    </submittedName>
</protein>
<evidence type="ECO:0000256" key="1">
    <source>
        <dbReference type="SAM" id="MobiDB-lite"/>
    </source>
</evidence>
<evidence type="ECO:0000313" key="4">
    <source>
        <dbReference type="Proteomes" id="UP001204772"/>
    </source>
</evidence>
<keyword evidence="2" id="KW-1133">Transmembrane helix</keyword>
<keyword evidence="2" id="KW-0472">Membrane</keyword>
<name>A0ABT1FK07_9BACT</name>
<feature type="compositionally biased region" description="Low complexity" evidence="1">
    <location>
        <begin position="128"/>
        <end position="153"/>
    </location>
</feature>